<dbReference type="EMBL" id="JACHNY010000004">
    <property type="protein sequence ID" value="MBB4617995.1"/>
    <property type="molecule type" value="Genomic_DNA"/>
</dbReference>
<organism evidence="1 2">
    <name type="scientific">Sphingomonas abaci</name>
    <dbReference type="NCBI Taxonomy" id="237611"/>
    <lineage>
        <taxon>Bacteria</taxon>
        <taxon>Pseudomonadati</taxon>
        <taxon>Pseudomonadota</taxon>
        <taxon>Alphaproteobacteria</taxon>
        <taxon>Sphingomonadales</taxon>
        <taxon>Sphingomonadaceae</taxon>
        <taxon>Sphingomonas</taxon>
    </lineage>
</organism>
<dbReference type="RefSeq" id="WP_184114393.1">
    <property type="nucleotide sequence ID" value="NZ_JACHNY010000004.1"/>
</dbReference>
<dbReference type="AlphaFoldDB" id="A0A7W7AJ46"/>
<comment type="caution">
    <text evidence="1">The sequence shown here is derived from an EMBL/GenBank/DDBJ whole genome shotgun (WGS) entry which is preliminary data.</text>
</comment>
<dbReference type="InterPro" id="IPR009734">
    <property type="entry name" value="Myoviridae_GpU"/>
</dbReference>
<dbReference type="Pfam" id="PF06995">
    <property type="entry name" value="Phage_P2_GpU"/>
    <property type="match status" value="1"/>
</dbReference>
<reference evidence="1 2" key="1">
    <citation type="submission" date="2020-08" db="EMBL/GenBank/DDBJ databases">
        <title>Genomic Encyclopedia of Type Strains, Phase IV (KMG-IV): sequencing the most valuable type-strain genomes for metagenomic binning, comparative biology and taxonomic classification.</title>
        <authorList>
            <person name="Goeker M."/>
        </authorList>
    </citation>
    <scope>NUCLEOTIDE SEQUENCE [LARGE SCALE GENOMIC DNA]</scope>
    <source>
        <strain evidence="1 2">DSM 15867</strain>
    </source>
</reference>
<dbReference type="Proteomes" id="UP000574769">
    <property type="component" value="Unassembled WGS sequence"/>
</dbReference>
<dbReference type="InterPro" id="IPR016912">
    <property type="entry name" value="Phage_P2_GpU"/>
</dbReference>
<gene>
    <name evidence="1" type="ORF">GGQ96_002131</name>
</gene>
<proteinExistence type="predicted"/>
<keyword evidence="2" id="KW-1185">Reference proteome</keyword>
<evidence type="ECO:0000313" key="2">
    <source>
        <dbReference type="Proteomes" id="UP000574769"/>
    </source>
</evidence>
<evidence type="ECO:0000313" key="1">
    <source>
        <dbReference type="EMBL" id="MBB4617995.1"/>
    </source>
</evidence>
<protein>
    <submittedName>
        <fullName evidence="1">Uncharacterized protein</fullName>
    </submittedName>
</protein>
<name>A0A7W7AJ46_9SPHN</name>
<accession>A0A7W7AJ46</accession>
<dbReference type="PIRSF" id="PIRSF029208">
    <property type="entry name" value="Phage_tail_GPU"/>
    <property type="match status" value="1"/>
</dbReference>
<sequence>MSMMALGLFVFELPTLTPAELSRSSDWRHARTGRVGTSDAHQYTGPGEDTISLTGVAMAELQAGEASLDELRDMAATGDCWSLTDGTGKVYGAWVITGIQEKKSAFFGDGKARKIEFTIDLLAVDAAPRQSAAGRA</sequence>